<feature type="compositionally biased region" description="Basic and acidic residues" evidence="1">
    <location>
        <begin position="66"/>
        <end position="100"/>
    </location>
</feature>
<gene>
    <name evidence="2" type="ORF">D8674_039704</name>
</gene>
<protein>
    <submittedName>
        <fullName evidence="2">Uncharacterized protein</fullName>
    </submittedName>
</protein>
<proteinExistence type="predicted"/>
<comment type="caution">
    <text evidence="2">The sequence shown here is derived from an EMBL/GenBank/DDBJ whole genome shotgun (WGS) entry which is preliminary data.</text>
</comment>
<evidence type="ECO:0000256" key="1">
    <source>
        <dbReference type="SAM" id="MobiDB-lite"/>
    </source>
</evidence>
<reference evidence="2 3" key="1">
    <citation type="submission" date="2019-09" db="EMBL/GenBank/DDBJ databases">
        <authorList>
            <person name="Ou C."/>
        </authorList>
    </citation>
    <scope>NUCLEOTIDE SEQUENCE [LARGE SCALE GENOMIC DNA]</scope>
    <source>
        <strain evidence="2">S2</strain>
        <tissue evidence="2">Leaf</tissue>
    </source>
</reference>
<sequence length="109" mass="11932">MRDLWRWTVLDTTLAASKERMLMVCFWVLAAVAPTHGGSSASALRFFSLLGWLANQSCSGSVFAKGRGEEGGGERRERSGADGWVQRRREGREKGGRREAGVGGDGDDW</sequence>
<reference evidence="2 3" key="2">
    <citation type="submission" date="2019-11" db="EMBL/GenBank/DDBJ databases">
        <title>A de novo genome assembly of a pear dwarfing rootstock.</title>
        <authorList>
            <person name="Wang F."/>
            <person name="Wang J."/>
            <person name="Li S."/>
            <person name="Zhang Y."/>
            <person name="Fang M."/>
            <person name="Ma L."/>
            <person name="Zhao Y."/>
            <person name="Jiang S."/>
        </authorList>
    </citation>
    <scope>NUCLEOTIDE SEQUENCE [LARGE SCALE GENOMIC DNA]</scope>
    <source>
        <strain evidence="2">S2</strain>
        <tissue evidence="2">Leaf</tissue>
    </source>
</reference>
<feature type="region of interest" description="Disordered" evidence="1">
    <location>
        <begin position="64"/>
        <end position="109"/>
    </location>
</feature>
<organism evidence="2 3">
    <name type="scientific">Pyrus ussuriensis x Pyrus communis</name>
    <dbReference type="NCBI Taxonomy" id="2448454"/>
    <lineage>
        <taxon>Eukaryota</taxon>
        <taxon>Viridiplantae</taxon>
        <taxon>Streptophyta</taxon>
        <taxon>Embryophyta</taxon>
        <taxon>Tracheophyta</taxon>
        <taxon>Spermatophyta</taxon>
        <taxon>Magnoliopsida</taxon>
        <taxon>eudicotyledons</taxon>
        <taxon>Gunneridae</taxon>
        <taxon>Pentapetalae</taxon>
        <taxon>rosids</taxon>
        <taxon>fabids</taxon>
        <taxon>Rosales</taxon>
        <taxon>Rosaceae</taxon>
        <taxon>Amygdaloideae</taxon>
        <taxon>Maleae</taxon>
        <taxon>Pyrus</taxon>
    </lineage>
</organism>
<dbReference type="EMBL" id="SMOL01000469">
    <property type="protein sequence ID" value="KAB2612127.1"/>
    <property type="molecule type" value="Genomic_DNA"/>
</dbReference>
<dbReference type="Proteomes" id="UP000327157">
    <property type="component" value="Unassembled WGS sequence"/>
</dbReference>
<evidence type="ECO:0000313" key="2">
    <source>
        <dbReference type="EMBL" id="KAB2612127.1"/>
    </source>
</evidence>
<evidence type="ECO:0000313" key="3">
    <source>
        <dbReference type="Proteomes" id="UP000327157"/>
    </source>
</evidence>
<keyword evidence="3" id="KW-1185">Reference proteome</keyword>
<dbReference type="AlphaFoldDB" id="A0A5N5GA85"/>
<name>A0A5N5GA85_9ROSA</name>
<accession>A0A5N5GA85</accession>